<evidence type="ECO:0000313" key="2">
    <source>
        <dbReference type="EMBL" id="EMZ21769.1"/>
    </source>
</evidence>
<dbReference type="Gene3D" id="1.10.10.10">
    <property type="entry name" value="Winged helix-like DNA-binding domain superfamily/Winged helix DNA-binding domain"/>
    <property type="match status" value="1"/>
</dbReference>
<dbReference type="Proteomes" id="UP000012589">
    <property type="component" value="Unassembled WGS sequence"/>
</dbReference>
<evidence type="ECO:0000259" key="1">
    <source>
        <dbReference type="PROSITE" id="PS51071"/>
    </source>
</evidence>
<dbReference type="InterPro" id="IPR000281">
    <property type="entry name" value="HTH_RpiR"/>
</dbReference>
<dbReference type="InterPro" id="IPR036388">
    <property type="entry name" value="WH-like_DNA-bd_sf"/>
</dbReference>
<comment type="caution">
    <text evidence="2">The sequence shown here is derived from an EMBL/GenBank/DDBJ whole genome shotgun (WGS) entry which is preliminary data.</text>
</comment>
<gene>
    <name evidence="2" type="ORF">C823_04370</name>
</gene>
<sequence>MNLEELVNDRYDVLTANDREMLTAIFRDKQAVKQMNSTQLASYLHVSRTTLVRLMKKLGIDSYQELKLLLNRKEEHVVYLYHLQDIVKEYHVMVDELKKHDYEAV</sequence>
<dbReference type="STRING" id="1235802.C823_04370"/>
<dbReference type="PROSITE" id="PS51071">
    <property type="entry name" value="HTH_RPIR"/>
    <property type="match status" value="1"/>
</dbReference>
<name>N2ABJ5_9FIRM</name>
<dbReference type="Pfam" id="PF01418">
    <property type="entry name" value="HTH_6"/>
    <property type="match status" value="1"/>
</dbReference>
<dbReference type="AlphaFoldDB" id="N2ABJ5"/>
<dbReference type="eggNOG" id="COG1737">
    <property type="taxonomic scope" value="Bacteria"/>
</dbReference>
<dbReference type="GO" id="GO:0003700">
    <property type="term" value="F:DNA-binding transcription factor activity"/>
    <property type="evidence" value="ECO:0007669"/>
    <property type="project" value="InterPro"/>
</dbReference>
<dbReference type="SUPFAM" id="SSF46689">
    <property type="entry name" value="Homeodomain-like"/>
    <property type="match status" value="1"/>
</dbReference>
<dbReference type="PANTHER" id="PTHR30514">
    <property type="entry name" value="GLUCOKINASE"/>
    <property type="match status" value="1"/>
</dbReference>
<dbReference type="PANTHER" id="PTHR30514:SF1">
    <property type="entry name" value="HTH-TYPE TRANSCRIPTIONAL REGULATOR HEXR-RELATED"/>
    <property type="match status" value="1"/>
</dbReference>
<protein>
    <recommendedName>
        <fullName evidence="1">HTH rpiR-type domain-containing protein</fullName>
    </recommendedName>
</protein>
<dbReference type="GO" id="GO:0097367">
    <property type="term" value="F:carbohydrate derivative binding"/>
    <property type="evidence" value="ECO:0007669"/>
    <property type="project" value="InterPro"/>
</dbReference>
<dbReference type="PATRIC" id="fig|1235802.3.peg.4640"/>
<keyword evidence="3" id="KW-1185">Reference proteome</keyword>
<dbReference type="InterPro" id="IPR047640">
    <property type="entry name" value="RpiR-like"/>
</dbReference>
<proteinExistence type="predicted"/>
<dbReference type="GO" id="GO:0003677">
    <property type="term" value="F:DNA binding"/>
    <property type="evidence" value="ECO:0007669"/>
    <property type="project" value="InterPro"/>
</dbReference>
<reference evidence="2 3" key="1">
    <citation type="journal article" date="2014" name="Genome Announc.">
        <title>Draft genome sequences of the altered schaedler flora, a defined bacterial community from gnotobiotic mice.</title>
        <authorList>
            <person name="Wannemuehler M.J."/>
            <person name="Overstreet A.M."/>
            <person name="Ward D.V."/>
            <person name="Phillips G.J."/>
        </authorList>
    </citation>
    <scope>NUCLEOTIDE SEQUENCE [LARGE SCALE GENOMIC DNA]</scope>
    <source>
        <strain evidence="2 3">ASF492</strain>
    </source>
</reference>
<dbReference type="HOGENOM" id="CLU_2232530_0_0_9"/>
<organism evidence="2 3">
    <name type="scientific">Eubacterium plexicaudatum ASF492</name>
    <dbReference type="NCBI Taxonomy" id="1235802"/>
    <lineage>
        <taxon>Bacteria</taxon>
        <taxon>Bacillati</taxon>
        <taxon>Bacillota</taxon>
        <taxon>Clostridia</taxon>
        <taxon>Eubacteriales</taxon>
        <taxon>Eubacteriaceae</taxon>
        <taxon>Eubacterium</taxon>
    </lineage>
</organism>
<accession>N2ABJ5</accession>
<dbReference type="InterPro" id="IPR009057">
    <property type="entry name" value="Homeodomain-like_sf"/>
</dbReference>
<dbReference type="EMBL" id="AQFT01000127">
    <property type="protein sequence ID" value="EMZ21769.1"/>
    <property type="molecule type" value="Genomic_DNA"/>
</dbReference>
<feature type="domain" description="HTH rpiR-type" evidence="1">
    <location>
        <begin position="1"/>
        <end position="77"/>
    </location>
</feature>
<evidence type="ECO:0000313" key="3">
    <source>
        <dbReference type="Proteomes" id="UP000012589"/>
    </source>
</evidence>